<dbReference type="OrthoDB" id="12132at2157"/>
<proteinExistence type="predicted"/>
<name>A0A6B0SUE4_9EURY</name>
<organism evidence="1 2">
    <name type="scientific">Halobacterium bonnevillei</name>
    <dbReference type="NCBI Taxonomy" id="2692200"/>
    <lineage>
        <taxon>Archaea</taxon>
        <taxon>Methanobacteriati</taxon>
        <taxon>Methanobacteriota</taxon>
        <taxon>Stenosarchaea group</taxon>
        <taxon>Halobacteria</taxon>
        <taxon>Halobacteriales</taxon>
        <taxon>Halobacteriaceae</taxon>
        <taxon>Halobacterium</taxon>
    </lineage>
</organism>
<dbReference type="PANTHER" id="PTHR34387:SF2">
    <property type="entry name" value="SLR1258 PROTEIN"/>
    <property type="match status" value="1"/>
</dbReference>
<reference evidence="1 2" key="1">
    <citation type="submission" date="2019-12" db="EMBL/GenBank/DDBJ databases">
        <title>Isolation and characterization of three novel carbon monoxide-oxidizing members of Halobacteria from salione crusts and soils.</title>
        <authorList>
            <person name="Myers M.R."/>
            <person name="King G.M."/>
        </authorList>
    </citation>
    <scope>NUCLEOTIDE SEQUENCE [LARGE SCALE GENOMIC DNA]</scope>
    <source>
        <strain evidence="1 2">PCN9</strain>
    </source>
</reference>
<evidence type="ECO:0000313" key="2">
    <source>
        <dbReference type="Proteomes" id="UP000471521"/>
    </source>
</evidence>
<protein>
    <submittedName>
        <fullName evidence="1">DUF541 domain-containing protein</fullName>
    </submittedName>
</protein>
<sequence>MKQKTLLLAVLATALLVTAGVAGALTLGSGAAAAGQAAPSEQSITVSADGEVEAQPDQAVIRVAVTATGEDSTTVRNEIGEKSDSVRNALEEYGLDSDAIRTSHFDIRQERERTQEGTEYGNYRGVHAFEITVNDTDKAGEVVDLAVDNGADRVMGVSFTLSDEKREDLYQDALAKAMNNAETRANTLAEAGDLSVTETHSIISTNTRYRAYQTETVAYAGDAGGGTSIESGSVTVSADVRVAYNATAA</sequence>
<dbReference type="Gene3D" id="3.30.70.2970">
    <property type="entry name" value="Protein of unknown function (DUF541), domain 2"/>
    <property type="match status" value="1"/>
</dbReference>
<dbReference type="AlphaFoldDB" id="A0A6B0SUE4"/>
<dbReference type="RefSeq" id="WP_159526680.1">
    <property type="nucleotide sequence ID" value="NZ_WUUU01000090.1"/>
</dbReference>
<dbReference type="Proteomes" id="UP000471521">
    <property type="component" value="Unassembled WGS sequence"/>
</dbReference>
<dbReference type="Gene3D" id="3.30.110.170">
    <property type="entry name" value="Protein of unknown function (DUF541), domain 1"/>
    <property type="match status" value="1"/>
</dbReference>
<dbReference type="PANTHER" id="PTHR34387">
    <property type="entry name" value="SLR1258 PROTEIN"/>
    <property type="match status" value="1"/>
</dbReference>
<accession>A0A6B0SUE4</accession>
<dbReference type="InterPro" id="IPR052022">
    <property type="entry name" value="26kDa_periplasmic_antigen"/>
</dbReference>
<comment type="caution">
    <text evidence="1">The sequence shown here is derived from an EMBL/GenBank/DDBJ whole genome shotgun (WGS) entry which is preliminary data.</text>
</comment>
<keyword evidence="2" id="KW-1185">Reference proteome</keyword>
<dbReference type="InterPro" id="IPR007497">
    <property type="entry name" value="SIMPL/DUF541"/>
</dbReference>
<dbReference type="GO" id="GO:0006974">
    <property type="term" value="P:DNA damage response"/>
    <property type="evidence" value="ECO:0007669"/>
    <property type="project" value="TreeGrafter"/>
</dbReference>
<dbReference type="EMBL" id="WUUU01000090">
    <property type="protein sequence ID" value="MXR21189.1"/>
    <property type="molecule type" value="Genomic_DNA"/>
</dbReference>
<gene>
    <name evidence="1" type="ORF">GRX66_11465</name>
</gene>
<dbReference type="Pfam" id="PF04402">
    <property type="entry name" value="SIMPL"/>
    <property type="match status" value="1"/>
</dbReference>
<evidence type="ECO:0000313" key="1">
    <source>
        <dbReference type="EMBL" id="MXR21189.1"/>
    </source>
</evidence>